<dbReference type="STRING" id="993070.AS031_07070"/>
<keyword evidence="4" id="KW-1185">Reference proteome</keyword>
<evidence type="ECO:0000313" key="3">
    <source>
        <dbReference type="EMBL" id="KSU77823.1"/>
    </source>
</evidence>
<feature type="region of interest" description="Disordered" evidence="1">
    <location>
        <begin position="1"/>
        <end position="34"/>
    </location>
</feature>
<evidence type="ECO:0000256" key="2">
    <source>
        <dbReference type="SAM" id="Phobius"/>
    </source>
</evidence>
<dbReference type="OrthoDB" id="9785431at2"/>
<evidence type="ECO:0000256" key="1">
    <source>
        <dbReference type="SAM" id="MobiDB-lite"/>
    </source>
</evidence>
<dbReference type="PANTHER" id="PTHR36844">
    <property type="entry name" value="PROTEASE PRSW"/>
    <property type="match status" value="1"/>
</dbReference>
<feature type="transmembrane region" description="Helical" evidence="2">
    <location>
        <begin position="209"/>
        <end position="227"/>
    </location>
</feature>
<dbReference type="RefSeq" id="WP_058267413.1">
    <property type="nucleotide sequence ID" value="NZ_FMAZ01000002.1"/>
</dbReference>
<organism evidence="3 4">
    <name type="scientific">Pseudarthrobacter enclensis</name>
    <dbReference type="NCBI Taxonomy" id="993070"/>
    <lineage>
        <taxon>Bacteria</taxon>
        <taxon>Bacillati</taxon>
        <taxon>Actinomycetota</taxon>
        <taxon>Actinomycetes</taxon>
        <taxon>Micrococcales</taxon>
        <taxon>Micrococcaceae</taxon>
        <taxon>Pseudarthrobacter</taxon>
    </lineage>
</organism>
<name>A0A0V8ISS9_9MICC</name>
<feature type="transmembrane region" description="Helical" evidence="2">
    <location>
        <begin position="247"/>
        <end position="268"/>
    </location>
</feature>
<dbReference type="GO" id="GO:0008233">
    <property type="term" value="F:peptidase activity"/>
    <property type="evidence" value="ECO:0007669"/>
    <property type="project" value="InterPro"/>
</dbReference>
<keyword evidence="2" id="KW-1133">Transmembrane helix</keyword>
<dbReference type="InterPro" id="IPR026898">
    <property type="entry name" value="PrsW"/>
</dbReference>
<comment type="caution">
    <text evidence="3">The sequence shown here is derived from an EMBL/GenBank/DDBJ whole genome shotgun (WGS) entry which is preliminary data.</text>
</comment>
<dbReference type="EMBL" id="LNQM01000002">
    <property type="protein sequence ID" value="KSU77823.1"/>
    <property type="molecule type" value="Genomic_DNA"/>
</dbReference>
<evidence type="ECO:0000313" key="4">
    <source>
        <dbReference type="Proteomes" id="UP000053199"/>
    </source>
</evidence>
<proteinExistence type="predicted"/>
<feature type="transmembrane region" description="Helical" evidence="2">
    <location>
        <begin position="135"/>
        <end position="158"/>
    </location>
</feature>
<feature type="transmembrane region" description="Helical" evidence="2">
    <location>
        <begin position="275"/>
        <end position="294"/>
    </location>
</feature>
<dbReference type="AlphaFoldDB" id="A0A0V8ISS9"/>
<evidence type="ECO:0008006" key="5">
    <source>
        <dbReference type="Google" id="ProtNLM"/>
    </source>
</evidence>
<accession>A0A0V8ISS9</accession>
<dbReference type="PANTHER" id="PTHR36844:SF1">
    <property type="entry name" value="PROTEASE PRSW"/>
    <property type="match status" value="1"/>
</dbReference>
<reference evidence="3 4" key="1">
    <citation type="journal article" date="2014" name="Arch. Microbiol.">
        <title>Arthrobacter enclensis sp. nov., isolated from sediment sample.</title>
        <authorList>
            <person name="Dastager S.G."/>
            <person name="Liu Q."/>
            <person name="Tang S.K."/>
            <person name="Krishnamurthi S."/>
            <person name="Lee J.C."/>
            <person name="Li W.J."/>
        </authorList>
    </citation>
    <scope>NUCLEOTIDE SEQUENCE [LARGE SCALE GENOMIC DNA]</scope>
    <source>
        <strain evidence="3 4">NIO-1008</strain>
    </source>
</reference>
<keyword evidence="2" id="KW-0472">Membrane</keyword>
<gene>
    <name evidence="3" type="ORF">AS031_07070</name>
</gene>
<protein>
    <recommendedName>
        <fullName evidence="5">Peptidase</fullName>
    </recommendedName>
</protein>
<feature type="transmembrane region" description="Helical" evidence="2">
    <location>
        <begin position="73"/>
        <end position="96"/>
    </location>
</feature>
<sequence length="430" mass="46291">MPPYPRHAPSDPPHDPAGPWGPREGQANPSWMGHVDARNYVPAPGHQGRPVRGVLPPQMAESAGAHPRYRGGAAALTVAGGVLAFLSLFLVVPFLLSSTGTAGFVGGFAASLIPLSVVLLAVAIIDRWEPEPKRLLLFAFTWGAAVAVAATLLVQPLFVLTFQFSDQPDLQTYMATVQAPIVEESAKSLGLLVLLLVARKHFDGPVDGVVFAFTIAGGFAFTENILYFGRAIADPSGAGGEFAQVFFLRGVMSPFAHAIFTGTTGLIMGFAARRWHAGASVAAFFVGLLPAMFLHNRWNSMGRGFLLEYIVVQVPIFCLAVGGIVLLRVAEKRLTRQRLLEYSAAGWFTPAEVELLATAGGRRTVLGWAAGYGRKQQMKDFLKAATHLANIRQRILSGRDVELHQAEERRQLQRILALRAAVSGAGQRQP</sequence>
<feature type="transmembrane region" description="Helical" evidence="2">
    <location>
        <begin position="306"/>
        <end position="330"/>
    </location>
</feature>
<dbReference type="Pfam" id="PF13367">
    <property type="entry name" value="PrsW-protease"/>
    <property type="match status" value="1"/>
</dbReference>
<keyword evidence="2" id="KW-0812">Transmembrane</keyword>
<feature type="transmembrane region" description="Helical" evidence="2">
    <location>
        <begin position="102"/>
        <end position="123"/>
    </location>
</feature>
<dbReference type="Proteomes" id="UP000053199">
    <property type="component" value="Unassembled WGS sequence"/>
</dbReference>